<accession>A0A9N9HI81</accession>
<reference evidence="1" key="1">
    <citation type="submission" date="2021-06" db="EMBL/GenBank/DDBJ databases">
        <authorList>
            <person name="Kallberg Y."/>
            <person name="Tangrot J."/>
            <person name="Rosling A."/>
        </authorList>
    </citation>
    <scope>NUCLEOTIDE SEQUENCE</scope>
    <source>
        <strain evidence="1">UK204</strain>
    </source>
</reference>
<dbReference type="EMBL" id="CAJVPQ010005808">
    <property type="protein sequence ID" value="CAG8675977.1"/>
    <property type="molecule type" value="Genomic_DNA"/>
</dbReference>
<name>A0A9N9HI81_9GLOM</name>
<comment type="caution">
    <text evidence="1">The sequence shown here is derived from an EMBL/GenBank/DDBJ whole genome shotgun (WGS) entry which is preliminary data.</text>
</comment>
<proteinExistence type="predicted"/>
<gene>
    <name evidence="1" type="ORF">FCALED_LOCUS12253</name>
</gene>
<protein>
    <submittedName>
        <fullName evidence="1">2762_t:CDS:1</fullName>
    </submittedName>
</protein>
<dbReference type="OrthoDB" id="2356867at2759"/>
<feature type="non-terminal residue" evidence="1">
    <location>
        <position position="96"/>
    </location>
</feature>
<evidence type="ECO:0000313" key="1">
    <source>
        <dbReference type="EMBL" id="CAG8675977.1"/>
    </source>
</evidence>
<dbReference type="Proteomes" id="UP000789570">
    <property type="component" value="Unassembled WGS sequence"/>
</dbReference>
<evidence type="ECO:0000313" key="2">
    <source>
        <dbReference type="Proteomes" id="UP000789570"/>
    </source>
</evidence>
<keyword evidence="2" id="KW-1185">Reference proteome</keyword>
<organism evidence="1 2">
    <name type="scientific">Funneliformis caledonium</name>
    <dbReference type="NCBI Taxonomy" id="1117310"/>
    <lineage>
        <taxon>Eukaryota</taxon>
        <taxon>Fungi</taxon>
        <taxon>Fungi incertae sedis</taxon>
        <taxon>Mucoromycota</taxon>
        <taxon>Glomeromycotina</taxon>
        <taxon>Glomeromycetes</taxon>
        <taxon>Glomerales</taxon>
        <taxon>Glomeraceae</taxon>
        <taxon>Funneliformis</taxon>
    </lineage>
</organism>
<sequence>MDTSQEVYENIDTDELSHSISSVKNETLMQDVERSVDIEEVQDITDSNSYDDIDFDFLPRKHISRYTKLFANFDVNVFERFEFEPEQSTDNDSDDS</sequence>
<dbReference type="AlphaFoldDB" id="A0A9N9HI81"/>